<organism evidence="4 5">
    <name type="scientific">Undibacterium flavidum</name>
    <dbReference type="NCBI Taxonomy" id="2762297"/>
    <lineage>
        <taxon>Bacteria</taxon>
        <taxon>Pseudomonadati</taxon>
        <taxon>Pseudomonadota</taxon>
        <taxon>Betaproteobacteria</taxon>
        <taxon>Burkholderiales</taxon>
        <taxon>Oxalobacteraceae</taxon>
        <taxon>Undibacterium</taxon>
    </lineage>
</organism>
<dbReference type="Pfam" id="PF06414">
    <property type="entry name" value="Zeta_toxin"/>
    <property type="match status" value="1"/>
</dbReference>
<dbReference type="InterPro" id="IPR010488">
    <property type="entry name" value="Zeta_toxin_domain"/>
</dbReference>
<name>A0ABR6YGA0_9BURK</name>
<keyword evidence="1" id="KW-0547">Nucleotide-binding</keyword>
<evidence type="ECO:0000256" key="2">
    <source>
        <dbReference type="ARBA" id="ARBA00022840"/>
    </source>
</evidence>
<dbReference type="InterPro" id="IPR027417">
    <property type="entry name" value="P-loop_NTPase"/>
</dbReference>
<accession>A0ABR6YGA0</accession>
<proteinExistence type="predicted"/>
<gene>
    <name evidence="4" type="ORF">H8K55_18430</name>
</gene>
<keyword evidence="5" id="KW-1185">Reference proteome</keyword>
<sequence length="190" mass="21200">MSQPHVIVIGGPNGAGKSTIAPLVLRDYLAVPDFVNADQIAAGLSAFNPEGAAFEAGRIMLRRLDELAASGRNFAFESTLSSRTFSVFLKKLKTQGYRINLCYVWLDSIALAQERVVLRMKMGGHNIPPDVIARRYARSIQNFRDLYLPLADKWSVFDNSDINHTKIAVEAENGELEIYEEALWNSIKNQ</sequence>
<protein>
    <submittedName>
        <fullName evidence="4">Zeta toxin family protein</fullName>
    </submittedName>
</protein>
<dbReference type="Gene3D" id="3.40.50.300">
    <property type="entry name" value="P-loop containing nucleotide triphosphate hydrolases"/>
    <property type="match status" value="1"/>
</dbReference>
<dbReference type="SUPFAM" id="SSF52540">
    <property type="entry name" value="P-loop containing nucleoside triphosphate hydrolases"/>
    <property type="match status" value="1"/>
</dbReference>
<evidence type="ECO:0000313" key="5">
    <source>
        <dbReference type="Proteomes" id="UP000624279"/>
    </source>
</evidence>
<dbReference type="EMBL" id="JACOGA010000020">
    <property type="protein sequence ID" value="MBC3875573.1"/>
    <property type="molecule type" value="Genomic_DNA"/>
</dbReference>
<comment type="caution">
    <text evidence="4">The sequence shown here is derived from an EMBL/GenBank/DDBJ whole genome shotgun (WGS) entry which is preliminary data.</text>
</comment>
<dbReference type="RefSeq" id="WP_186943538.1">
    <property type="nucleotide sequence ID" value="NZ_JACOGA010000020.1"/>
</dbReference>
<dbReference type="PANTHER" id="PTHR39206:SF1">
    <property type="entry name" value="SLL8004 PROTEIN"/>
    <property type="match status" value="1"/>
</dbReference>
<evidence type="ECO:0000256" key="1">
    <source>
        <dbReference type="ARBA" id="ARBA00022741"/>
    </source>
</evidence>
<feature type="domain" description="Zeta toxin" evidence="3">
    <location>
        <begin position="2"/>
        <end position="161"/>
    </location>
</feature>
<evidence type="ECO:0000259" key="3">
    <source>
        <dbReference type="Pfam" id="PF06414"/>
    </source>
</evidence>
<dbReference type="Proteomes" id="UP000624279">
    <property type="component" value="Unassembled WGS sequence"/>
</dbReference>
<reference evidence="4 5" key="1">
    <citation type="submission" date="2020-08" db="EMBL/GenBank/DDBJ databases">
        <title>Novel species isolated from subtropical streams in China.</title>
        <authorList>
            <person name="Lu H."/>
        </authorList>
    </citation>
    <scope>NUCLEOTIDE SEQUENCE [LARGE SCALE GENOMIC DNA]</scope>
    <source>
        <strain evidence="4 5">LX15W</strain>
    </source>
</reference>
<evidence type="ECO:0000313" key="4">
    <source>
        <dbReference type="EMBL" id="MBC3875573.1"/>
    </source>
</evidence>
<dbReference type="PANTHER" id="PTHR39206">
    <property type="entry name" value="SLL8004 PROTEIN"/>
    <property type="match status" value="1"/>
</dbReference>
<keyword evidence="2" id="KW-0067">ATP-binding</keyword>